<accession>K0TCD5</accession>
<feature type="non-terminal residue" evidence="1">
    <location>
        <position position="1"/>
    </location>
</feature>
<sequence>YQKGGQMYMTWLDMTDRSGAVAGRGWGRRAVKGWRREVAGVGGSLVHAVSPVSAVTFGNGNRVIMPSEGPITLVLELKWQVKGSNYPVKHGNYRVIRN</sequence>
<organism evidence="1 2">
    <name type="scientific">Thalassiosira oceanica</name>
    <name type="common">Marine diatom</name>
    <dbReference type="NCBI Taxonomy" id="159749"/>
    <lineage>
        <taxon>Eukaryota</taxon>
        <taxon>Sar</taxon>
        <taxon>Stramenopiles</taxon>
        <taxon>Ochrophyta</taxon>
        <taxon>Bacillariophyta</taxon>
        <taxon>Coscinodiscophyceae</taxon>
        <taxon>Thalassiosirophycidae</taxon>
        <taxon>Thalassiosirales</taxon>
        <taxon>Thalassiosiraceae</taxon>
        <taxon>Thalassiosira</taxon>
    </lineage>
</organism>
<reference evidence="1 2" key="1">
    <citation type="journal article" date="2012" name="Genome Biol.">
        <title>Genome and low-iron response of an oceanic diatom adapted to chronic iron limitation.</title>
        <authorList>
            <person name="Lommer M."/>
            <person name="Specht M."/>
            <person name="Roy A.S."/>
            <person name="Kraemer L."/>
            <person name="Andreson R."/>
            <person name="Gutowska M.A."/>
            <person name="Wolf J."/>
            <person name="Bergner S.V."/>
            <person name="Schilhabel M.B."/>
            <person name="Klostermeier U.C."/>
            <person name="Beiko R.G."/>
            <person name="Rosenstiel P."/>
            <person name="Hippler M."/>
            <person name="Laroche J."/>
        </authorList>
    </citation>
    <scope>NUCLEOTIDE SEQUENCE [LARGE SCALE GENOMIC DNA]</scope>
    <source>
        <strain evidence="1 2">CCMP1005</strain>
    </source>
</reference>
<keyword evidence="2" id="KW-1185">Reference proteome</keyword>
<proteinExistence type="predicted"/>
<name>K0TCD5_THAOC</name>
<dbReference type="AlphaFoldDB" id="K0TCD5"/>
<dbReference type="EMBL" id="AGNL01002214">
    <property type="protein sequence ID" value="EJK76393.1"/>
    <property type="molecule type" value="Genomic_DNA"/>
</dbReference>
<protein>
    <submittedName>
        <fullName evidence="1">Uncharacterized protein</fullName>
    </submittedName>
</protein>
<comment type="caution">
    <text evidence="1">The sequence shown here is derived from an EMBL/GenBank/DDBJ whole genome shotgun (WGS) entry which is preliminary data.</text>
</comment>
<evidence type="ECO:0000313" key="2">
    <source>
        <dbReference type="Proteomes" id="UP000266841"/>
    </source>
</evidence>
<evidence type="ECO:0000313" key="1">
    <source>
        <dbReference type="EMBL" id="EJK76393.1"/>
    </source>
</evidence>
<gene>
    <name evidence="1" type="ORF">THAOC_01846</name>
</gene>
<dbReference type="Proteomes" id="UP000266841">
    <property type="component" value="Unassembled WGS sequence"/>
</dbReference>